<organism evidence="2 3">
    <name type="scientific">Aspergillus ruber (strain CBS 135680)</name>
    <dbReference type="NCBI Taxonomy" id="1388766"/>
    <lineage>
        <taxon>Eukaryota</taxon>
        <taxon>Fungi</taxon>
        <taxon>Dikarya</taxon>
        <taxon>Ascomycota</taxon>
        <taxon>Pezizomycotina</taxon>
        <taxon>Eurotiomycetes</taxon>
        <taxon>Eurotiomycetidae</taxon>
        <taxon>Eurotiales</taxon>
        <taxon>Aspergillaceae</taxon>
        <taxon>Aspergillus</taxon>
        <taxon>Aspergillus subgen. Aspergillus</taxon>
    </lineage>
</organism>
<sequence>MRPSTVLLCLVPTAALATQQSSAVQPSPSVPNVTPPAPLPELQQHQYQYQYQHPPESVQEAGVDAAAAQPTDAFGLGKTTSTKSLQARSEGTLGQSPWIGMAIGLTCTAFAAVMLG</sequence>
<accession>A0A017SIY0</accession>
<dbReference type="GeneID" id="63701393"/>
<evidence type="ECO:0000256" key="1">
    <source>
        <dbReference type="SAM" id="SignalP"/>
    </source>
</evidence>
<protein>
    <submittedName>
        <fullName evidence="2">Uncharacterized protein</fullName>
    </submittedName>
</protein>
<dbReference type="RefSeq" id="XP_040640277.1">
    <property type="nucleotide sequence ID" value="XM_040786269.1"/>
</dbReference>
<evidence type="ECO:0000313" key="2">
    <source>
        <dbReference type="EMBL" id="EYE96589.1"/>
    </source>
</evidence>
<proteinExistence type="predicted"/>
<dbReference type="STRING" id="1388766.A0A017SIY0"/>
<feature type="chain" id="PRO_5001496001" evidence="1">
    <location>
        <begin position="24"/>
        <end position="116"/>
    </location>
</feature>
<keyword evidence="3" id="KW-1185">Reference proteome</keyword>
<dbReference type="Proteomes" id="UP000019804">
    <property type="component" value="Unassembled WGS sequence"/>
</dbReference>
<keyword evidence="1" id="KW-0732">Signal</keyword>
<gene>
    <name evidence="2" type="ORF">EURHEDRAFT_514432</name>
</gene>
<dbReference type="OrthoDB" id="4349001at2759"/>
<dbReference type="EMBL" id="KK088418">
    <property type="protein sequence ID" value="EYE96589.1"/>
    <property type="molecule type" value="Genomic_DNA"/>
</dbReference>
<feature type="signal peptide" evidence="1">
    <location>
        <begin position="1"/>
        <end position="23"/>
    </location>
</feature>
<dbReference type="AlphaFoldDB" id="A0A017SIY0"/>
<name>A0A017SIY0_ASPRC</name>
<dbReference type="HOGENOM" id="CLU_131036_0_0_1"/>
<reference evidence="3" key="1">
    <citation type="journal article" date="2014" name="Nat. Commun.">
        <title>Genomic adaptations of the halophilic Dead Sea filamentous fungus Eurotium rubrum.</title>
        <authorList>
            <person name="Kis-Papo T."/>
            <person name="Weig A.R."/>
            <person name="Riley R."/>
            <person name="Persoh D."/>
            <person name="Salamov A."/>
            <person name="Sun H."/>
            <person name="Lipzen A."/>
            <person name="Wasser S.P."/>
            <person name="Rambold G."/>
            <person name="Grigoriev I.V."/>
            <person name="Nevo E."/>
        </authorList>
    </citation>
    <scope>NUCLEOTIDE SEQUENCE [LARGE SCALE GENOMIC DNA]</scope>
    <source>
        <strain evidence="3">CBS 135680</strain>
    </source>
</reference>
<evidence type="ECO:0000313" key="3">
    <source>
        <dbReference type="Proteomes" id="UP000019804"/>
    </source>
</evidence>